<organism evidence="2 3">
    <name type="scientific">Velamenicoccus archaeovorus</name>
    <dbReference type="NCBI Taxonomy" id="1930593"/>
    <lineage>
        <taxon>Bacteria</taxon>
        <taxon>Pseudomonadati</taxon>
        <taxon>Candidatus Omnitrophota</taxon>
        <taxon>Candidatus Velamenicoccus</taxon>
    </lineage>
</organism>
<evidence type="ECO:0000313" key="2">
    <source>
        <dbReference type="EMBL" id="QAT16874.1"/>
    </source>
</evidence>
<dbReference type="InterPro" id="IPR027268">
    <property type="entry name" value="Peptidase_M4/M1_CTD_sf"/>
</dbReference>
<dbReference type="KEGG" id="vai:BU251_03570"/>
<proteinExistence type="predicted"/>
<reference evidence="2 3" key="1">
    <citation type="submission" date="2017-01" db="EMBL/GenBank/DDBJ databases">
        <title>First insights into the biology of 'candidatus Vampirococcus archaeovorus'.</title>
        <authorList>
            <person name="Kizina J."/>
            <person name="Jordan S."/>
            <person name="Stueber K."/>
            <person name="Reinhardt R."/>
            <person name="Harder J."/>
        </authorList>
    </citation>
    <scope>NUCLEOTIDE SEQUENCE [LARGE SCALE GENOMIC DNA]</scope>
    <source>
        <strain evidence="2 3">LiM</strain>
    </source>
</reference>
<keyword evidence="3" id="KW-1185">Reference proteome</keyword>
<dbReference type="InterPro" id="IPR039568">
    <property type="entry name" value="Peptidase_MA-like_dom"/>
</dbReference>
<dbReference type="OrthoDB" id="260154at2"/>
<evidence type="ECO:0000259" key="1">
    <source>
        <dbReference type="Pfam" id="PF13485"/>
    </source>
</evidence>
<protein>
    <recommendedName>
        <fullName evidence="1">Peptidase MA-like domain-containing protein</fullName>
    </recommendedName>
</protein>
<feature type="domain" description="Peptidase MA-like" evidence="1">
    <location>
        <begin position="208"/>
        <end position="268"/>
    </location>
</feature>
<accession>A0A410P4G3</accession>
<dbReference type="Proteomes" id="UP000287243">
    <property type="component" value="Chromosome"/>
</dbReference>
<dbReference type="RefSeq" id="WP_128699515.1">
    <property type="nucleotide sequence ID" value="NZ_CP019384.1"/>
</dbReference>
<dbReference type="AlphaFoldDB" id="A0A410P4G3"/>
<dbReference type="Pfam" id="PF13485">
    <property type="entry name" value="Peptidase_MA_2"/>
    <property type="match status" value="1"/>
</dbReference>
<sequence length="269" mass="31998">MFMPAKPALAQVWHTVKSDHFVVFYQEGECFAQKVADKAERYYQSIAYDIGYPRYSKFWIWENRVKIYLYPDKPDYLRNTSSPEWTEGLADYKNRCIASYVGSESFTENVLPHEIAHLIFRDFVGFENDIPLWLDEGIAQWWTSGNKNRIIQVVAKQLYARDAILSIDDISNFEIPKIRQFRYVEKVRTKDNEPAILILTPEQLINTFYLQSASLVDFMRRRYGQDRFTRFCRELRDGKSIDKAIQSVYGDYFQDLYGLERTWREYLAN</sequence>
<dbReference type="EMBL" id="CP019384">
    <property type="protein sequence ID" value="QAT16874.1"/>
    <property type="molecule type" value="Genomic_DNA"/>
</dbReference>
<name>A0A410P4G3_VELA1</name>
<dbReference type="Gene3D" id="1.10.390.10">
    <property type="entry name" value="Neutral Protease Domain 2"/>
    <property type="match status" value="1"/>
</dbReference>
<gene>
    <name evidence="2" type="ORF">BU251_03570</name>
</gene>
<evidence type="ECO:0000313" key="3">
    <source>
        <dbReference type="Proteomes" id="UP000287243"/>
    </source>
</evidence>
<dbReference type="SUPFAM" id="SSF55486">
    <property type="entry name" value="Metalloproteases ('zincins'), catalytic domain"/>
    <property type="match status" value="1"/>
</dbReference>